<feature type="domain" description="N-acetyltransferase" evidence="3">
    <location>
        <begin position="1"/>
        <end position="161"/>
    </location>
</feature>
<dbReference type="GO" id="GO:0016747">
    <property type="term" value="F:acyltransferase activity, transferring groups other than amino-acyl groups"/>
    <property type="evidence" value="ECO:0007669"/>
    <property type="project" value="InterPro"/>
</dbReference>
<dbReference type="InterPro" id="IPR016181">
    <property type="entry name" value="Acyl_CoA_acyltransferase"/>
</dbReference>
<dbReference type="SUPFAM" id="SSF55729">
    <property type="entry name" value="Acyl-CoA N-acyltransferases (Nat)"/>
    <property type="match status" value="1"/>
</dbReference>
<dbReference type="InterPro" id="IPR000182">
    <property type="entry name" value="GNAT_dom"/>
</dbReference>
<dbReference type="Pfam" id="PF00583">
    <property type="entry name" value="Acetyltransf_1"/>
    <property type="match status" value="1"/>
</dbReference>
<sequence>MLIRKADAQDLDAICRLAAQINRQHHQALPELFLAAADADADRAFWRARLEGEDSAVLVAEREGAVLAFLTAQLQSSPPLPFLQARRICRIGTIVVDEACQGQGIGSRLLAAAEDWGRRQDADELRLEVMQFNQGALAFYARHGLAAQSQIMSKSLAGAAR</sequence>
<comment type="caution">
    <text evidence="4">The sequence shown here is derived from an EMBL/GenBank/DDBJ whole genome shotgun (WGS) entry which is preliminary data.</text>
</comment>
<protein>
    <recommendedName>
        <fullName evidence="3">N-acetyltransferase domain-containing protein</fullName>
    </recommendedName>
</protein>
<dbReference type="PANTHER" id="PTHR43420">
    <property type="entry name" value="ACETYLTRANSFERASE"/>
    <property type="match status" value="1"/>
</dbReference>
<reference evidence="4 5" key="1">
    <citation type="submission" date="2017-05" db="EMBL/GenBank/DDBJ databases">
        <title>Chromobacterium violaceum GHPS1 isolated from Hydrocarbon polluted soil in French Guiana display an awesome secondary metabolite arsenal and a battery of drug and heavy-metal-resistance and detoxification of xenobiotics proteins.</title>
        <authorList>
            <person name="Belbahri L."/>
        </authorList>
    </citation>
    <scope>NUCLEOTIDE SEQUENCE [LARGE SCALE GENOMIC DNA]</scope>
    <source>
        <strain evidence="4 5">GHPS1</strain>
    </source>
</reference>
<dbReference type="InterPro" id="IPR050680">
    <property type="entry name" value="YpeA/RimI_acetyltransf"/>
</dbReference>
<keyword evidence="5" id="KW-1185">Reference proteome</keyword>
<evidence type="ECO:0000313" key="4">
    <source>
        <dbReference type="EMBL" id="OVE49085.1"/>
    </source>
</evidence>
<dbReference type="PANTHER" id="PTHR43420:SF12">
    <property type="entry name" value="N-ACETYLTRANSFERASE DOMAIN-CONTAINING PROTEIN"/>
    <property type="match status" value="1"/>
</dbReference>
<organism evidence="4 5">
    <name type="scientific">Chromobacterium violaceum</name>
    <dbReference type="NCBI Taxonomy" id="536"/>
    <lineage>
        <taxon>Bacteria</taxon>
        <taxon>Pseudomonadati</taxon>
        <taxon>Pseudomonadota</taxon>
        <taxon>Betaproteobacteria</taxon>
        <taxon>Neisseriales</taxon>
        <taxon>Chromobacteriaceae</taxon>
        <taxon>Chromobacterium</taxon>
    </lineage>
</organism>
<name>A0A202BCL4_CHRVL</name>
<dbReference type="RefSeq" id="WP_087697634.1">
    <property type="nucleotide sequence ID" value="NZ_NHOO01000005.1"/>
</dbReference>
<dbReference type="Gene3D" id="3.40.630.30">
    <property type="match status" value="1"/>
</dbReference>
<dbReference type="Proteomes" id="UP000196342">
    <property type="component" value="Unassembled WGS sequence"/>
</dbReference>
<keyword evidence="2" id="KW-0012">Acyltransferase</keyword>
<dbReference type="CDD" id="cd04301">
    <property type="entry name" value="NAT_SF"/>
    <property type="match status" value="1"/>
</dbReference>
<keyword evidence="1" id="KW-0808">Transferase</keyword>
<gene>
    <name evidence="4" type="ORF">CBW21_07705</name>
</gene>
<evidence type="ECO:0000259" key="3">
    <source>
        <dbReference type="PROSITE" id="PS51186"/>
    </source>
</evidence>
<accession>A0A202BCL4</accession>
<evidence type="ECO:0000313" key="5">
    <source>
        <dbReference type="Proteomes" id="UP000196342"/>
    </source>
</evidence>
<evidence type="ECO:0000256" key="2">
    <source>
        <dbReference type="ARBA" id="ARBA00023315"/>
    </source>
</evidence>
<proteinExistence type="predicted"/>
<dbReference type="AlphaFoldDB" id="A0A202BCL4"/>
<dbReference type="PROSITE" id="PS51186">
    <property type="entry name" value="GNAT"/>
    <property type="match status" value="1"/>
</dbReference>
<evidence type="ECO:0000256" key="1">
    <source>
        <dbReference type="ARBA" id="ARBA00022679"/>
    </source>
</evidence>
<dbReference type="EMBL" id="NHOO01000005">
    <property type="protein sequence ID" value="OVE49085.1"/>
    <property type="molecule type" value="Genomic_DNA"/>
</dbReference>